<dbReference type="Pfam" id="PF03281">
    <property type="entry name" value="Mab-21"/>
    <property type="match status" value="1"/>
</dbReference>
<dbReference type="Proteomes" id="UP000225706">
    <property type="component" value="Unassembled WGS sequence"/>
</dbReference>
<dbReference type="PROSITE" id="PS50297">
    <property type="entry name" value="ANK_REP_REGION"/>
    <property type="match status" value="3"/>
</dbReference>
<sequence length="942" mass="104895">MLAVVKININEVQNLLRQDGVDVNARDSHGNTALHLTSNKSIASLLINAGADPNLQNEDGDTPLHRSFVLDQVMSTEFLSDHRKFLEFVTVLLEAGASPNIQNKYGYNSLHYLFVYGGIAGLNFEASLIHEFIALFLRFSVDVNMPDFERCTPLHHAVKEPHVLSVELLMRSGAQIDARDFRGMTSLQHLFHTDDEEMIQLLLRSRADVNAQDLDGRTTLSTATEVGNNVMVQLLLEDPRISTDLADKNGITPLHLAAAFKRVDITEMLIQASADVNALDYLNATPLHYAAYGGTPEIITQLLEAGANDKLTDSAGWLPVQYALSRHYYHTALRFGREFLADVANNATRDVTVSGTSVDDIIAQSLPADDIFTIGVAASNVYSKEFDSSVVPRDLVEFMREKSAGDIPGYLRDMQMVAGVGLIPKDMAEVDTMRQSVEDFITKWVEEIAKIDVRFKGNLMPSGSAYEGTKVEDPNEFDYMLCLEELGQMCSVAFDEDTLYNEVIIHKRFNESGVYEDFFDGGQLDSGYVMSKFVDSAKRALVRLADHALAPREMYVEGLTEHSLVEDTWTLSGTVTCNLKLKWAGLNYKQLVVTVDLVPAIPVLHWPLIARKTSRLLTDDIKSRGCHLVPKSGYWRLSFSLAESLIMASLSEEQKFAFVGAKIVLHPAVSCKILVYDDDRVSVDENKEKYGFPERDEDDFTGDVHLTSDVHLASDAHAHVHLKERDFDQLQNKCADAEDGSCLTIKADESIATTGSGISNEARKFPTMPVQSTILARVALSEQGDIVTVSKLSNAQDFEPSSRVTLRIVHDPTINPVAEHPQKVDEQEIEGDSPQTEDSYGHVKTLLPFDILSTYLIKNLFFNCIEEDANKSNGKTVTTGRIFSKLMEFLRKCPPIPYYFIPNQYFSGLDKDSLLEDDGRDIVLVATVINSILNEEDVEEHN</sequence>
<feature type="repeat" description="ANK" evidence="3">
    <location>
        <begin position="249"/>
        <end position="281"/>
    </location>
</feature>
<proteinExistence type="predicted"/>
<keyword evidence="1" id="KW-0677">Repeat</keyword>
<dbReference type="PROSITE" id="PS50088">
    <property type="entry name" value="ANK_REPEAT"/>
    <property type="match status" value="4"/>
</dbReference>
<evidence type="ECO:0000256" key="1">
    <source>
        <dbReference type="ARBA" id="ARBA00022737"/>
    </source>
</evidence>
<dbReference type="EMBL" id="LSMT01000306">
    <property type="protein sequence ID" value="PFX20719.1"/>
    <property type="molecule type" value="Genomic_DNA"/>
</dbReference>
<dbReference type="Pfam" id="PF12796">
    <property type="entry name" value="Ank_2"/>
    <property type="match status" value="3"/>
</dbReference>
<evidence type="ECO:0000313" key="7">
    <source>
        <dbReference type="Proteomes" id="UP000225706"/>
    </source>
</evidence>
<protein>
    <submittedName>
        <fullName evidence="6">Ankyrin repeat and protein kinase domain-containing protein 1</fullName>
    </submittedName>
</protein>
<name>A0A2B4RV64_STYPI</name>
<feature type="region of interest" description="Disordered" evidence="4">
    <location>
        <begin position="817"/>
        <end position="837"/>
    </location>
</feature>
<evidence type="ECO:0000313" key="6">
    <source>
        <dbReference type="EMBL" id="PFX20719.1"/>
    </source>
</evidence>
<accession>A0A2B4RV64</accession>
<reference evidence="7" key="1">
    <citation type="journal article" date="2017" name="bioRxiv">
        <title>Comparative analysis of the genomes of Stylophora pistillata and Acropora digitifera provides evidence for extensive differences between species of corals.</title>
        <authorList>
            <person name="Voolstra C.R."/>
            <person name="Li Y."/>
            <person name="Liew Y.J."/>
            <person name="Baumgarten S."/>
            <person name="Zoccola D."/>
            <person name="Flot J.-F."/>
            <person name="Tambutte S."/>
            <person name="Allemand D."/>
            <person name="Aranda M."/>
        </authorList>
    </citation>
    <scope>NUCLEOTIDE SEQUENCE [LARGE SCALE GENOMIC DNA]</scope>
</reference>
<evidence type="ECO:0000259" key="5">
    <source>
        <dbReference type="Pfam" id="PF03281"/>
    </source>
</evidence>
<keyword evidence="6" id="KW-0418">Kinase</keyword>
<dbReference type="InterPro" id="IPR002110">
    <property type="entry name" value="Ankyrin_rpt"/>
</dbReference>
<dbReference type="SUPFAM" id="SSF48403">
    <property type="entry name" value="Ankyrin repeat"/>
    <property type="match status" value="2"/>
</dbReference>
<feature type="domain" description="Mab-21-like nucleotidyltransferase" evidence="5">
    <location>
        <begin position="466"/>
        <end position="648"/>
    </location>
</feature>
<feature type="repeat" description="ANK" evidence="3">
    <location>
        <begin position="282"/>
        <end position="314"/>
    </location>
</feature>
<dbReference type="GO" id="GO:0071356">
    <property type="term" value="P:cellular response to tumor necrosis factor"/>
    <property type="evidence" value="ECO:0007669"/>
    <property type="project" value="TreeGrafter"/>
</dbReference>
<evidence type="ECO:0000256" key="4">
    <source>
        <dbReference type="SAM" id="MobiDB-lite"/>
    </source>
</evidence>
<comment type="caution">
    <text evidence="6">The sequence shown here is derived from an EMBL/GenBank/DDBJ whole genome shotgun (WGS) entry which is preliminary data.</text>
</comment>
<evidence type="ECO:0000256" key="2">
    <source>
        <dbReference type="ARBA" id="ARBA00023043"/>
    </source>
</evidence>
<dbReference type="GO" id="GO:0016301">
    <property type="term" value="F:kinase activity"/>
    <property type="evidence" value="ECO:0007669"/>
    <property type="project" value="UniProtKB-KW"/>
</dbReference>
<feature type="repeat" description="ANK" evidence="3">
    <location>
        <begin position="182"/>
        <end position="214"/>
    </location>
</feature>
<gene>
    <name evidence="6" type="primary">ANKK1</name>
    <name evidence="6" type="ORF">AWC38_SpisGene14822</name>
</gene>
<dbReference type="OrthoDB" id="5950802at2759"/>
<dbReference type="Pfam" id="PF00023">
    <property type="entry name" value="Ank"/>
    <property type="match status" value="1"/>
</dbReference>
<dbReference type="InterPro" id="IPR036770">
    <property type="entry name" value="Ankyrin_rpt-contain_sf"/>
</dbReference>
<dbReference type="GO" id="GO:0005829">
    <property type="term" value="C:cytosol"/>
    <property type="evidence" value="ECO:0007669"/>
    <property type="project" value="TreeGrafter"/>
</dbReference>
<dbReference type="Gene3D" id="3.30.460.90">
    <property type="match status" value="1"/>
</dbReference>
<keyword evidence="7" id="KW-1185">Reference proteome</keyword>
<dbReference type="InterPro" id="IPR051070">
    <property type="entry name" value="NF-kappa-B_inhibitor"/>
</dbReference>
<dbReference type="SMART" id="SM00248">
    <property type="entry name" value="ANK"/>
    <property type="match status" value="7"/>
</dbReference>
<dbReference type="GO" id="GO:0051059">
    <property type="term" value="F:NF-kappaB binding"/>
    <property type="evidence" value="ECO:0007669"/>
    <property type="project" value="TreeGrafter"/>
</dbReference>
<dbReference type="Gene3D" id="1.25.40.20">
    <property type="entry name" value="Ankyrin repeat-containing domain"/>
    <property type="match status" value="4"/>
</dbReference>
<dbReference type="InterPro" id="IPR046903">
    <property type="entry name" value="Mab-21-like_nuc_Trfase"/>
</dbReference>
<dbReference type="PANTHER" id="PTHR46680:SF3">
    <property type="entry name" value="NF-KAPPA-B INHIBITOR CACTUS"/>
    <property type="match status" value="1"/>
</dbReference>
<organism evidence="6 7">
    <name type="scientific">Stylophora pistillata</name>
    <name type="common">Smooth cauliflower coral</name>
    <dbReference type="NCBI Taxonomy" id="50429"/>
    <lineage>
        <taxon>Eukaryota</taxon>
        <taxon>Metazoa</taxon>
        <taxon>Cnidaria</taxon>
        <taxon>Anthozoa</taxon>
        <taxon>Hexacorallia</taxon>
        <taxon>Scleractinia</taxon>
        <taxon>Astrocoeniina</taxon>
        <taxon>Pocilloporidae</taxon>
        <taxon>Stylophora</taxon>
    </lineage>
</organism>
<keyword evidence="6" id="KW-0808">Transferase</keyword>
<evidence type="ECO:0000256" key="3">
    <source>
        <dbReference type="PROSITE-ProRule" id="PRU00023"/>
    </source>
</evidence>
<keyword evidence="2 3" id="KW-0040">ANK repeat</keyword>
<dbReference type="AlphaFoldDB" id="A0A2B4RV64"/>
<dbReference type="PANTHER" id="PTHR46680">
    <property type="entry name" value="NF-KAPPA-B INHIBITOR ALPHA"/>
    <property type="match status" value="1"/>
</dbReference>
<feature type="repeat" description="ANK" evidence="3">
    <location>
        <begin position="149"/>
        <end position="181"/>
    </location>
</feature>